<evidence type="ECO:0000259" key="16">
    <source>
        <dbReference type="PROSITE" id="PS51024"/>
    </source>
</evidence>
<keyword evidence="10" id="KW-0539">Nucleus</keyword>
<dbReference type="EMBL" id="JAUCMX010000012">
    <property type="protein sequence ID" value="KAK3529676.1"/>
    <property type="molecule type" value="Genomic_DNA"/>
</dbReference>
<name>A0AAE0QSK8_9TELE</name>
<evidence type="ECO:0000256" key="6">
    <source>
        <dbReference type="ARBA" id="ARBA00022853"/>
    </source>
</evidence>
<keyword evidence="7" id="KW-0805">Transcription regulation</keyword>
<dbReference type="InterPro" id="IPR012313">
    <property type="entry name" value="Znf_FCS"/>
</dbReference>
<keyword evidence="18" id="KW-1185">Reference proteome</keyword>
<evidence type="ECO:0000256" key="3">
    <source>
        <dbReference type="ARBA" id="ARBA00022737"/>
    </source>
</evidence>
<feature type="compositionally biased region" description="Basic and acidic residues" evidence="14">
    <location>
        <begin position="284"/>
        <end position="293"/>
    </location>
</feature>
<dbReference type="Gene3D" id="2.30.30.140">
    <property type="match status" value="4"/>
</dbReference>
<feature type="repeat" description="MBT" evidence="13">
    <location>
        <begin position="302"/>
        <end position="418"/>
    </location>
</feature>
<dbReference type="GO" id="GO:0003682">
    <property type="term" value="F:chromatin binding"/>
    <property type="evidence" value="ECO:0007669"/>
    <property type="project" value="TreeGrafter"/>
</dbReference>
<dbReference type="PANTHER" id="PTHR12247:SF64">
    <property type="entry name" value="LETHAL(3)MALIGNANT BRAIN TUMOR-LIKE PROTEIN 2"/>
    <property type="match status" value="1"/>
</dbReference>
<dbReference type="PROSITE" id="PS51079">
    <property type="entry name" value="MBT"/>
    <property type="match status" value="4"/>
</dbReference>
<comment type="caution">
    <text evidence="17">The sequence shown here is derived from an EMBL/GenBank/DDBJ whole genome shotgun (WGS) entry which is preliminary data.</text>
</comment>
<dbReference type="Proteomes" id="UP001274896">
    <property type="component" value="Unassembled WGS sequence"/>
</dbReference>
<evidence type="ECO:0000256" key="5">
    <source>
        <dbReference type="ARBA" id="ARBA00022833"/>
    </source>
</evidence>
<comment type="subcellular location">
    <subcellularLocation>
        <location evidence="1">Nucleus</location>
    </subcellularLocation>
</comment>
<feature type="region of interest" description="Disordered" evidence="14">
    <location>
        <begin position="183"/>
        <end position="207"/>
    </location>
</feature>
<dbReference type="GO" id="GO:0008270">
    <property type="term" value="F:zinc ion binding"/>
    <property type="evidence" value="ECO:0007669"/>
    <property type="project" value="UniProtKB-KW"/>
</dbReference>
<proteinExistence type="predicted"/>
<dbReference type="InterPro" id="IPR050548">
    <property type="entry name" value="PcG_chromatin_remod_factors"/>
</dbReference>
<dbReference type="Pfam" id="PF02820">
    <property type="entry name" value="MBT"/>
    <property type="match status" value="4"/>
</dbReference>
<evidence type="ECO:0000313" key="17">
    <source>
        <dbReference type="EMBL" id="KAK3529676.1"/>
    </source>
</evidence>
<dbReference type="Pfam" id="PF05485">
    <property type="entry name" value="THAP"/>
    <property type="match status" value="1"/>
</dbReference>
<evidence type="ECO:0008006" key="19">
    <source>
        <dbReference type="Google" id="ProtNLM"/>
    </source>
</evidence>
<dbReference type="InterPro" id="IPR004092">
    <property type="entry name" value="Mbt"/>
</dbReference>
<evidence type="ECO:0000256" key="4">
    <source>
        <dbReference type="ARBA" id="ARBA00022771"/>
    </source>
</evidence>
<feature type="repeat" description="MBT" evidence="13">
    <location>
        <begin position="426"/>
        <end position="532"/>
    </location>
</feature>
<dbReference type="GO" id="GO:0045892">
    <property type="term" value="P:negative regulation of DNA-templated transcription"/>
    <property type="evidence" value="ECO:0007669"/>
    <property type="project" value="TreeGrafter"/>
</dbReference>
<evidence type="ECO:0000256" key="7">
    <source>
        <dbReference type="ARBA" id="ARBA00023015"/>
    </source>
</evidence>
<evidence type="ECO:0000259" key="15">
    <source>
        <dbReference type="PROSITE" id="PS50950"/>
    </source>
</evidence>
<dbReference type="PANTHER" id="PTHR12247">
    <property type="entry name" value="POLYCOMB GROUP PROTEIN"/>
    <property type="match status" value="1"/>
</dbReference>
<dbReference type="Gene3D" id="3.30.60.160">
    <property type="match status" value="1"/>
</dbReference>
<dbReference type="PROSITE" id="PS51024">
    <property type="entry name" value="ZF_FCS"/>
    <property type="match status" value="1"/>
</dbReference>
<keyword evidence="5" id="KW-0862">Zinc</keyword>
<evidence type="ECO:0000256" key="12">
    <source>
        <dbReference type="PROSITE-ProRule" id="PRU00367"/>
    </source>
</evidence>
<feature type="domain" description="FCS-type" evidence="16">
    <location>
        <begin position="214"/>
        <end position="249"/>
    </location>
</feature>
<evidence type="ECO:0000256" key="10">
    <source>
        <dbReference type="ARBA" id="ARBA00023242"/>
    </source>
</evidence>
<dbReference type="SMART" id="SM00561">
    <property type="entry name" value="MBT"/>
    <property type="match status" value="4"/>
</dbReference>
<evidence type="ECO:0000256" key="2">
    <source>
        <dbReference type="ARBA" id="ARBA00022723"/>
    </source>
</evidence>
<feature type="region of interest" description="Disordered" evidence="14">
    <location>
        <begin position="840"/>
        <end position="870"/>
    </location>
</feature>
<dbReference type="GO" id="GO:0005634">
    <property type="term" value="C:nucleus"/>
    <property type="evidence" value="ECO:0007669"/>
    <property type="project" value="UniProtKB-SubCell"/>
</dbReference>
<keyword evidence="3" id="KW-0677">Repeat</keyword>
<keyword evidence="9" id="KW-0804">Transcription</keyword>
<evidence type="ECO:0000256" key="11">
    <source>
        <dbReference type="PROSITE-ProRule" id="PRU00309"/>
    </source>
</evidence>
<evidence type="ECO:0000256" key="14">
    <source>
        <dbReference type="SAM" id="MobiDB-lite"/>
    </source>
</evidence>
<gene>
    <name evidence="17" type="ORF">QTP70_033687</name>
</gene>
<dbReference type="GO" id="GO:0003677">
    <property type="term" value="F:DNA binding"/>
    <property type="evidence" value="ECO:0007669"/>
    <property type="project" value="UniProtKB-UniRule"/>
</dbReference>
<dbReference type="GO" id="GO:0006325">
    <property type="term" value="P:chromatin organization"/>
    <property type="evidence" value="ECO:0007669"/>
    <property type="project" value="UniProtKB-KW"/>
</dbReference>
<dbReference type="GO" id="GO:0042393">
    <property type="term" value="F:histone binding"/>
    <property type="evidence" value="ECO:0007669"/>
    <property type="project" value="TreeGrafter"/>
</dbReference>
<feature type="repeat" description="MBT" evidence="13">
    <location>
        <begin position="649"/>
        <end position="745"/>
    </location>
</feature>
<feature type="domain" description="THAP-type" evidence="15">
    <location>
        <begin position="44"/>
        <end position="132"/>
    </location>
</feature>
<dbReference type="CDD" id="cd20100">
    <property type="entry name" value="MBT_dSfmbt-like_rpt4"/>
    <property type="match status" value="1"/>
</dbReference>
<keyword evidence="6" id="KW-0156">Chromatin regulator</keyword>
<feature type="compositionally biased region" description="Basic residues" evidence="14">
    <location>
        <begin position="756"/>
        <end position="769"/>
    </location>
</feature>
<keyword evidence="2" id="KW-0479">Metal-binding</keyword>
<feature type="region of interest" description="Disordered" evidence="14">
    <location>
        <begin position="743"/>
        <end position="826"/>
    </location>
</feature>
<protein>
    <recommendedName>
        <fullName evidence="19">Lethal(3)malignant brain tumor-like protein 2</fullName>
    </recommendedName>
</protein>
<dbReference type="SMART" id="SM00980">
    <property type="entry name" value="THAP"/>
    <property type="match status" value="1"/>
</dbReference>
<dbReference type="InterPro" id="IPR006612">
    <property type="entry name" value="THAP_Znf"/>
</dbReference>
<feature type="compositionally biased region" description="Basic and acidic residues" evidence="14">
    <location>
        <begin position="183"/>
        <end position="194"/>
    </location>
</feature>
<accession>A0AAE0QSK8</accession>
<dbReference type="PROSITE" id="PS50950">
    <property type="entry name" value="ZF_THAP"/>
    <property type="match status" value="1"/>
</dbReference>
<evidence type="ECO:0000256" key="13">
    <source>
        <dbReference type="PROSITE-ProRule" id="PRU00459"/>
    </source>
</evidence>
<feature type="repeat" description="MBT" evidence="13">
    <location>
        <begin position="538"/>
        <end position="641"/>
    </location>
</feature>
<evidence type="ECO:0000256" key="8">
    <source>
        <dbReference type="ARBA" id="ARBA00023125"/>
    </source>
</evidence>
<dbReference type="SUPFAM" id="SSF57716">
    <property type="entry name" value="Glucocorticoid receptor-like (DNA-binding domain)"/>
    <property type="match status" value="1"/>
</dbReference>
<dbReference type="InterPro" id="IPR038603">
    <property type="entry name" value="Znf_FCS_sf"/>
</dbReference>
<keyword evidence="8 11" id="KW-0238">DNA-binding</keyword>
<dbReference type="SMART" id="SM00692">
    <property type="entry name" value="DM3"/>
    <property type="match status" value="1"/>
</dbReference>
<dbReference type="Pfam" id="PF21319">
    <property type="entry name" value="zf-FCS_1"/>
    <property type="match status" value="1"/>
</dbReference>
<reference evidence="17" key="1">
    <citation type="submission" date="2023-06" db="EMBL/GenBank/DDBJ databases">
        <title>Male Hemibagrus guttatus genome.</title>
        <authorList>
            <person name="Bian C."/>
        </authorList>
    </citation>
    <scope>NUCLEOTIDE SEQUENCE</scope>
    <source>
        <strain evidence="17">Male_cb2023</strain>
        <tissue evidence="17">Muscle</tissue>
    </source>
</reference>
<organism evidence="17 18">
    <name type="scientific">Hemibagrus guttatus</name>
    <dbReference type="NCBI Taxonomy" id="175788"/>
    <lineage>
        <taxon>Eukaryota</taxon>
        <taxon>Metazoa</taxon>
        <taxon>Chordata</taxon>
        <taxon>Craniata</taxon>
        <taxon>Vertebrata</taxon>
        <taxon>Euteleostomi</taxon>
        <taxon>Actinopterygii</taxon>
        <taxon>Neopterygii</taxon>
        <taxon>Teleostei</taxon>
        <taxon>Ostariophysi</taxon>
        <taxon>Siluriformes</taxon>
        <taxon>Bagridae</taxon>
        <taxon>Hemibagrus</taxon>
    </lineage>
</organism>
<dbReference type="SUPFAM" id="SSF63748">
    <property type="entry name" value="Tudor/PWWP/MBT"/>
    <property type="match status" value="4"/>
</dbReference>
<feature type="region of interest" description="Disordered" evidence="14">
    <location>
        <begin position="273"/>
        <end position="293"/>
    </location>
</feature>
<feature type="compositionally biased region" description="Polar residues" evidence="14">
    <location>
        <begin position="273"/>
        <end position="283"/>
    </location>
</feature>
<keyword evidence="4 12" id="KW-0863">Zinc-finger</keyword>
<dbReference type="AlphaFoldDB" id="A0AAE0QSK8"/>
<evidence type="ECO:0000256" key="1">
    <source>
        <dbReference type="ARBA" id="ARBA00004123"/>
    </source>
</evidence>
<evidence type="ECO:0000256" key="9">
    <source>
        <dbReference type="ARBA" id="ARBA00023163"/>
    </source>
</evidence>
<evidence type="ECO:0000313" key="18">
    <source>
        <dbReference type="Proteomes" id="UP001274896"/>
    </source>
</evidence>
<sequence length="870" mass="97819">MPNYSYSRPQYQRGTEEAWGNDLTLSKNYRVQDSPTKACKHPKMPNQCVAYGCGKSYRDNVSMFRFPKDRGEFLKWEKQVQRTRHKWVAKSFSFLCSEHFSKDCFEPRPTMVAKTMGSKGLKLKEGAIPTIFIRPPCTKCGGCGTTCTVCSPKGKKQSVSTEYQKQDSEGWPPLNADLDAAEKENEAKDKEHNEQLPSDEDGHISPTFAPLSPVEYADDPAVCEMCGISGTRGNFYSRSKRFCSPSCSRSFSSNSKKSSIMARLQGRHLRKTNAAQNNASQAEVTERPHGSTAIRKDASSGFNWGCYLEKHGCLAAPVSCFRHTCVFEYRFLVTQVPLCAQWEDIEVGLQVEVLNTRTTLLTKVYWIATVIRLAGYMALLRYMGFEDDDRHDFWCNLGIADVHPIGWCAVNSKLLVPPQEIHKHISDWKSYLIQRLVGASTIPVDFHVMMTDSMKCPFRQGVRVEVVDRSLVSRTRTAVVDTVIGGRLRLIYEDAGLGSSGEVLSDFWCHMLSPLIHPINWSVRVGHIIKETDKSVDMSSHPAFRKVFCDSVPGQFKKLRTVYMEGGFFTEGMKLEAIDPLNLGNICVASVRKVLLDGYLMVSIDGVEIGDGSDWFCYHAISHAILPTGYCQNNDITLTLPPGYDQATFTWAKYLEETGAEAAPRRLFNTDAVQHGFVPGMKLEAVDLMEPRLVCVATVQRCVGRLLLLHFDGWESEFDQWVDCESPDIYPVGWCELTGYQLQPPIGPEPQERTSKKSAGRKKRRYVKKKTSDDPSKTSALQQDEHLQSDNQPVPTHPQDMPNLPADTPTEPVNMPIITLKTEPEEEVISFKVKVEEMEMETPINPDFDGNKSSGFHTPPPSLLKEESPE</sequence>